<proteinExistence type="predicted"/>
<dbReference type="SUPFAM" id="SSF54427">
    <property type="entry name" value="NTF2-like"/>
    <property type="match status" value="1"/>
</dbReference>
<sequence>MEPDRVTDERLHGVLAELMRREPLFHRPEFGTTRADFEAMTAPDFWETGASGQRYSRAYVLDVLEERAQEPPVEEWETSEFHCRELAADLYLLTYTLVLNGRRTRRSTIWQQASDGWRTVYHQGTLVQDA</sequence>
<gene>
    <name evidence="2" type="ORF">MOV08_02400</name>
</gene>
<dbReference type="InterPro" id="IPR027843">
    <property type="entry name" value="DUF4440"/>
</dbReference>
<name>A0ABY8A220_9ACTN</name>
<dbReference type="Proteomes" id="UP001218629">
    <property type="component" value="Chromosome"/>
</dbReference>
<dbReference type="Gene3D" id="3.10.450.50">
    <property type="match status" value="1"/>
</dbReference>
<dbReference type="RefSeq" id="WP_275305958.1">
    <property type="nucleotide sequence ID" value="NZ_CP095749.1"/>
</dbReference>
<evidence type="ECO:0000313" key="2">
    <source>
        <dbReference type="EMBL" id="WEB38264.1"/>
    </source>
</evidence>
<reference evidence="2 3" key="1">
    <citation type="submission" date="2022-03" db="EMBL/GenBank/DDBJ databases">
        <title>Streptomyces yunnanensis P86,complete genome.</title>
        <authorList>
            <person name="Chen S."/>
            <person name="Zhang Q."/>
        </authorList>
    </citation>
    <scope>NUCLEOTIDE SEQUENCE [LARGE SCALE GENOMIC DNA]</scope>
    <source>
        <strain evidence="2 3">P86</strain>
    </source>
</reference>
<keyword evidence="3" id="KW-1185">Reference proteome</keyword>
<feature type="domain" description="DUF4440" evidence="1">
    <location>
        <begin position="35"/>
        <end position="118"/>
    </location>
</feature>
<accession>A0ABY8A220</accession>
<protein>
    <submittedName>
        <fullName evidence="2">DUF4440 domain-containing protein</fullName>
    </submittedName>
</protein>
<dbReference type="InterPro" id="IPR032710">
    <property type="entry name" value="NTF2-like_dom_sf"/>
</dbReference>
<dbReference type="EMBL" id="CP095749">
    <property type="protein sequence ID" value="WEB38264.1"/>
    <property type="molecule type" value="Genomic_DNA"/>
</dbReference>
<evidence type="ECO:0000259" key="1">
    <source>
        <dbReference type="Pfam" id="PF14534"/>
    </source>
</evidence>
<organism evidence="2 3">
    <name type="scientific">Streptomyces yunnanensis</name>
    <dbReference type="NCBI Taxonomy" id="156453"/>
    <lineage>
        <taxon>Bacteria</taxon>
        <taxon>Bacillati</taxon>
        <taxon>Actinomycetota</taxon>
        <taxon>Actinomycetes</taxon>
        <taxon>Kitasatosporales</taxon>
        <taxon>Streptomycetaceae</taxon>
        <taxon>Streptomyces</taxon>
    </lineage>
</organism>
<evidence type="ECO:0000313" key="3">
    <source>
        <dbReference type="Proteomes" id="UP001218629"/>
    </source>
</evidence>
<dbReference type="Pfam" id="PF14534">
    <property type="entry name" value="DUF4440"/>
    <property type="match status" value="1"/>
</dbReference>